<keyword evidence="3" id="KW-1185">Reference proteome</keyword>
<accession>A0A1N7J889</accession>
<gene>
    <name evidence="2" type="ORF">SAMN05421687_104125</name>
</gene>
<dbReference type="Proteomes" id="UP000187608">
    <property type="component" value="Unassembled WGS sequence"/>
</dbReference>
<proteinExistence type="predicted"/>
<name>A0A1N7J889_9BACI</name>
<organism evidence="2 3">
    <name type="scientific">Salimicrobium flavidum</name>
    <dbReference type="NCBI Taxonomy" id="570947"/>
    <lineage>
        <taxon>Bacteria</taxon>
        <taxon>Bacillati</taxon>
        <taxon>Bacillota</taxon>
        <taxon>Bacilli</taxon>
        <taxon>Bacillales</taxon>
        <taxon>Bacillaceae</taxon>
        <taxon>Salimicrobium</taxon>
    </lineage>
</organism>
<keyword evidence="1" id="KW-0472">Membrane</keyword>
<sequence>MGLLSVIGAVILLIVGSYTPLGITNAFIFVATMSLVGIIMQVRKSIKTERKNNS</sequence>
<dbReference type="EMBL" id="FTOC01000004">
    <property type="protein sequence ID" value="SIS45542.1"/>
    <property type="molecule type" value="Genomic_DNA"/>
</dbReference>
<dbReference type="AlphaFoldDB" id="A0A1N7J889"/>
<evidence type="ECO:0000313" key="3">
    <source>
        <dbReference type="Proteomes" id="UP000187608"/>
    </source>
</evidence>
<reference evidence="3" key="1">
    <citation type="submission" date="2017-01" db="EMBL/GenBank/DDBJ databases">
        <authorList>
            <person name="Varghese N."/>
            <person name="Submissions S."/>
        </authorList>
    </citation>
    <scope>NUCLEOTIDE SEQUENCE [LARGE SCALE GENOMIC DNA]</scope>
    <source>
        <strain evidence="3">DSM 23127</strain>
    </source>
</reference>
<dbReference type="RefSeq" id="WP_159438195.1">
    <property type="nucleotide sequence ID" value="NZ_FTOC01000004.1"/>
</dbReference>
<evidence type="ECO:0000256" key="1">
    <source>
        <dbReference type="SAM" id="Phobius"/>
    </source>
</evidence>
<protein>
    <submittedName>
        <fullName evidence="2">Uncharacterized protein</fullName>
    </submittedName>
</protein>
<keyword evidence="1" id="KW-0812">Transmembrane</keyword>
<feature type="transmembrane region" description="Helical" evidence="1">
    <location>
        <begin position="26"/>
        <end position="42"/>
    </location>
</feature>
<dbReference type="STRING" id="570947.SAMN05421687_104125"/>
<evidence type="ECO:0000313" key="2">
    <source>
        <dbReference type="EMBL" id="SIS45542.1"/>
    </source>
</evidence>
<keyword evidence="1" id="KW-1133">Transmembrane helix</keyword>